<evidence type="ECO:0000259" key="9">
    <source>
        <dbReference type="Pfam" id="PF00361"/>
    </source>
</evidence>
<feature type="transmembrane region" description="Helical" evidence="8">
    <location>
        <begin position="108"/>
        <end position="126"/>
    </location>
</feature>
<evidence type="ECO:0000256" key="5">
    <source>
        <dbReference type="ARBA" id="ARBA00023136"/>
    </source>
</evidence>
<feature type="domain" description="NADH:quinone oxidoreductase/Mrp antiporter transmembrane" evidence="9">
    <location>
        <begin position="126"/>
        <end position="419"/>
    </location>
</feature>
<feature type="transmembrane region" description="Helical" evidence="8">
    <location>
        <begin position="447"/>
        <end position="465"/>
    </location>
</feature>
<dbReference type="GO" id="GO:0016020">
    <property type="term" value="C:membrane"/>
    <property type="evidence" value="ECO:0007669"/>
    <property type="project" value="UniProtKB-SubCell"/>
</dbReference>
<feature type="transmembrane region" description="Helical" evidence="8">
    <location>
        <begin position="162"/>
        <end position="183"/>
    </location>
</feature>
<dbReference type="AlphaFoldDB" id="A0A9E9CBA7"/>
<dbReference type="NCBIfam" id="TIGR01972">
    <property type="entry name" value="NDH_I_M"/>
    <property type="match status" value="1"/>
</dbReference>
<dbReference type="KEGG" id="tsin:OXH18_24035"/>
<gene>
    <name evidence="10" type="ORF">OXH18_24035</name>
</gene>
<keyword evidence="3 7" id="KW-0812">Transmembrane</keyword>
<feature type="transmembrane region" description="Helical" evidence="8">
    <location>
        <begin position="303"/>
        <end position="323"/>
    </location>
</feature>
<feature type="transmembrane region" description="Helical" evidence="8">
    <location>
        <begin position="367"/>
        <end position="393"/>
    </location>
</feature>
<feature type="transmembrane region" description="Helical" evidence="8">
    <location>
        <begin position="405"/>
        <end position="427"/>
    </location>
</feature>
<feature type="transmembrane region" description="Helical" evidence="8">
    <location>
        <begin position="32"/>
        <end position="50"/>
    </location>
</feature>
<evidence type="ECO:0000256" key="2">
    <source>
        <dbReference type="ARBA" id="ARBA00009025"/>
    </source>
</evidence>
<comment type="function">
    <text evidence="6">NDH-1 shuttles electrons from NAD(P)H, via FMN and iron-sulfur (Fe-S) centers, to quinones in the respiratory chain. The immediate electron acceptor for the enzyme in this species is believed to be plastoquinone. Couples the redox reaction to proton translocation (for every two electrons transferred, four hydrogen ions are translocated across the cytoplasmic membrane), and thus conserves the redox energy in a proton gradient.</text>
</comment>
<evidence type="ECO:0000256" key="6">
    <source>
        <dbReference type="ARBA" id="ARBA00025624"/>
    </source>
</evidence>
<keyword evidence="11" id="KW-1185">Reference proteome</keyword>
<evidence type="ECO:0000256" key="8">
    <source>
        <dbReference type="SAM" id="Phobius"/>
    </source>
</evidence>
<feature type="transmembrane region" description="Helical" evidence="8">
    <location>
        <begin position="203"/>
        <end position="221"/>
    </location>
</feature>
<feature type="transmembrane region" description="Helical" evidence="8">
    <location>
        <begin position="70"/>
        <end position="96"/>
    </location>
</feature>
<keyword evidence="4 8" id="KW-1133">Transmembrane helix</keyword>
<evidence type="ECO:0000256" key="3">
    <source>
        <dbReference type="ARBA" id="ARBA00022692"/>
    </source>
</evidence>
<dbReference type="GO" id="GO:0012505">
    <property type="term" value="C:endomembrane system"/>
    <property type="evidence" value="ECO:0007669"/>
    <property type="project" value="UniProtKB-SubCell"/>
</dbReference>
<evidence type="ECO:0000256" key="1">
    <source>
        <dbReference type="ARBA" id="ARBA00004127"/>
    </source>
</evidence>
<dbReference type="InterPro" id="IPR003918">
    <property type="entry name" value="NADH_UbQ_OxRdtase"/>
</dbReference>
<evidence type="ECO:0000256" key="7">
    <source>
        <dbReference type="RuleBase" id="RU000320"/>
    </source>
</evidence>
<comment type="similarity">
    <text evidence="2">Belongs to the complex I subunit 4 family.</text>
</comment>
<dbReference type="Pfam" id="PF00361">
    <property type="entry name" value="Proton_antipo_M"/>
    <property type="match status" value="1"/>
</dbReference>
<proteinExistence type="inferred from homology"/>
<reference evidence="10" key="1">
    <citation type="submission" date="2022-12" db="EMBL/GenBank/DDBJ databases">
        <title>Polyphasic identification of a Novel Hot-Spring Cyanobacterium Ocullathermofonsia sinensis gen nov. sp. nov. and Genomic Insights on its Adaptations to the Thermal Habitat.</title>
        <authorList>
            <person name="Daroch M."/>
            <person name="Tang J."/>
            <person name="Jiang Y."/>
        </authorList>
    </citation>
    <scope>NUCLEOTIDE SEQUENCE</scope>
    <source>
        <strain evidence="10">PKUAC-SCTA174</strain>
    </source>
</reference>
<feature type="transmembrane region" description="Helical" evidence="8">
    <location>
        <begin position="233"/>
        <end position="256"/>
    </location>
</feature>
<protein>
    <submittedName>
        <fullName evidence="10">NADH-quinone oxidoreductase subunit M</fullName>
    </submittedName>
</protein>
<evidence type="ECO:0000313" key="10">
    <source>
        <dbReference type="EMBL" id="WAL60200.1"/>
    </source>
</evidence>
<feature type="transmembrane region" description="Helical" evidence="8">
    <location>
        <begin position="329"/>
        <end position="346"/>
    </location>
</feature>
<feature type="transmembrane region" description="Helical" evidence="8">
    <location>
        <begin position="132"/>
        <end position="150"/>
    </location>
</feature>
<dbReference type="InterPro" id="IPR010227">
    <property type="entry name" value="NADH_Q_OxRdtase_chainM/4"/>
</dbReference>
<dbReference type="RefSeq" id="WP_268610057.1">
    <property type="nucleotide sequence ID" value="NZ_CP113797.1"/>
</dbReference>
<dbReference type="NCBIfam" id="NF005611">
    <property type="entry name" value="PRK07363.1"/>
    <property type="match status" value="1"/>
</dbReference>
<name>A0A9E9CBA7_9CYAN</name>
<dbReference type="EMBL" id="CP113797">
    <property type="protein sequence ID" value="WAL60200.1"/>
    <property type="molecule type" value="Genomic_DNA"/>
</dbReference>
<keyword evidence="5 8" id="KW-0472">Membrane</keyword>
<dbReference type="GO" id="GO:0003954">
    <property type="term" value="F:NADH dehydrogenase activity"/>
    <property type="evidence" value="ECO:0007669"/>
    <property type="project" value="TreeGrafter"/>
</dbReference>
<organism evidence="10 11">
    <name type="scientific">Thermocoleostomius sinensis A174</name>
    <dbReference type="NCBI Taxonomy" id="2016057"/>
    <lineage>
        <taxon>Bacteria</taxon>
        <taxon>Bacillati</taxon>
        <taxon>Cyanobacteriota</taxon>
        <taxon>Cyanophyceae</taxon>
        <taxon>Oculatellales</taxon>
        <taxon>Oculatellaceae</taxon>
        <taxon>Thermocoleostomius</taxon>
    </lineage>
</organism>
<dbReference type="GO" id="GO:0048039">
    <property type="term" value="F:ubiquinone binding"/>
    <property type="evidence" value="ECO:0007669"/>
    <property type="project" value="TreeGrafter"/>
</dbReference>
<dbReference type="PRINTS" id="PR01437">
    <property type="entry name" value="NUOXDRDTASE4"/>
</dbReference>
<accession>A0A9E9CBA7</accession>
<dbReference type="InterPro" id="IPR001750">
    <property type="entry name" value="ND/Mrp_TM"/>
</dbReference>
<dbReference type="Proteomes" id="UP001163152">
    <property type="component" value="Chromosome"/>
</dbReference>
<dbReference type="GO" id="GO:0008137">
    <property type="term" value="F:NADH dehydrogenase (ubiquinone) activity"/>
    <property type="evidence" value="ECO:0007669"/>
    <property type="project" value="InterPro"/>
</dbReference>
<sequence length="503" mass="54166">MLSLLIWLPIVSAAIVGFLPIHLSAYQIRAGATWLAGGVLLWTIWLLTQFDIHNSALQFQEYVPWLEALGLHYELGVDGLSLVMLALNSLLTWIAIFSSTATIERPRLFYSLILLVSGGVAGAFLAQNLLLFFLFYELELVPFYLLIAIWGGEKREYAAIKFLIYTALSGVLILAGFLGLVWLGEAPDFSYQSVLGQTLPLGLQITLLGVLLVGFGIKMPLVPFHTWLPDTYVAASTPVVILLGGILAKLGAYGIFRFGLQLFPEAWSVLSPFLATWGSVSILYGAIAAIAQKDIKRMVAYSSVGHMGYILLGAAALTPLALVGSVSQMLAHGLILAILFHLVGVIEAKVGSRELDVLNGLLNPIRGLPFVSALLILGAMASAGIPGLAGFVAEFLIFQGSYSVFPVQTLLAVLGTGMTAVYFVILLNRTCFGKLDNATAYYPQVSLLEKVPALVLAILILFLGIQPTWLVRWTETTTTAFVAAAPSNRTESIAIAPLTLPTP</sequence>
<dbReference type="PANTHER" id="PTHR43507:SF21">
    <property type="entry name" value="NAD(P)H-QUINONE OXIDOREDUCTASE CHAIN 4, CHLOROPLASTIC"/>
    <property type="match status" value="1"/>
</dbReference>
<evidence type="ECO:0000313" key="11">
    <source>
        <dbReference type="Proteomes" id="UP001163152"/>
    </source>
</evidence>
<evidence type="ECO:0000256" key="4">
    <source>
        <dbReference type="ARBA" id="ARBA00022989"/>
    </source>
</evidence>
<feature type="transmembrane region" description="Helical" evidence="8">
    <location>
        <begin position="6"/>
        <end position="25"/>
    </location>
</feature>
<feature type="transmembrane region" description="Helical" evidence="8">
    <location>
        <begin position="268"/>
        <end position="291"/>
    </location>
</feature>
<dbReference type="GO" id="GO:0015990">
    <property type="term" value="P:electron transport coupled proton transport"/>
    <property type="evidence" value="ECO:0007669"/>
    <property type="project" value="TreeGrafter"/>
</dbReference>
<dbReference type="PANTHER" id="PTHR43507">
    <property type="entry name" value="NADH-UBIQUINONE OXIDOREDUCTASE CHAIN 4"/>
    <property type="match status" value="1"/>
</dbReference>
<comment type="subcellular location">
    <subcellularLocation>
        <location evidence="1">Endomembrane system</location>
        <topology evidence="1">Multi-pass membrane protein</topology>
    </subcellularLocation>
    <subcellularLocation>
        <location evidence="7">Membrane</location>
        <topology evidence="7">Multi-pass membrane protein</topology>
    </subcellularLocation>
</comment>
<dbReference type="GO" id="GO:0042773">
    <property type="term" value="P:ATP synthesis coupled electron transport"/>
    <property type="evidence" value="ECO:0007669"/>
    <property type="project" value="InterPro"/>
</dbReference>